<dbReference type="GO" id="GO:0008270">
    <property type="term" value="F:zinc ion binding"/>
    <property type="evidence" value="ECO:0007669"/>
    <property type="project" value="TreeGrafter"/>
</dbReference>
<dbReference type="PANTHER" id="PTHR36928:SF1">
    <property type="entry name" value="PHOSPHATASE YCDX-RELATED"/>
    <property type="match status" value="1"/>
</dbReference>
<dbReference type="PANTHER" id="PTHR36928">
    <property type="entry name" value="PHOSPHATASE YCDX-RELATED"/>
    <property type="match status" value="1"/>
</dbReference>
<feature type="domain" description="Polymerase/histidinol phosphatase N-terminal" evidence="1">
    <location>
        <begin position="4"/>
        <end position="78"/>
    </location>
</feature>
<comment type="caution">
    <text evidence="2">The sequence shown here is derived from an EMBL/GenBank/DDBJ whole genome shotgun (WGS) entry which is preliminary data.</text>
</comment>
<dbReference type="RefSeq" id="WP_273265519.1">
    <property type="nucleotide sequence ID" value="NZ_JAAZVV010000025.1"/>
</dbReference>
<reference evidence="2 3" key="1">
    <citation type="journal article" date="2018" name="Nat. Biotechnol.">
        <title>A standardized bacterial taxonomy based on genome phylogeny substantially revises the tree of life.</title>
        <authorList>
            <person name="Parks D.H."/>
            <person name="Chuvochina M."/>
            <person name="Waite D.W."/>
            <person name="Rinke C."/>
            <person name="Skarshewski A."/>
            <person name="Chaumeil P.A."/>
            <person name="Hugenholtz P."/>
        </authorList>
    </citation>
    <scope>NUCLEOTIDE SEQUENCE [LARGE SCALE GENOMIC DNA]</scope>
    <source>
        <strain evidence="2">UBA8672</strain>
    </source>
</reference>
<name>A0A3D5QC79_FLESI</name>
<dbReference type="Gene3D" id="3.20.20.140">
    <property type="entry name" value="Metal-dependent hydrolases"/>
    <property type="match status" value="1"/>
</dbReference>
<dbReference type="SUPFAM" id="SSF89550">
    <property type="entry name" value="PHP domain-like"/>
    <property type="match status" value="1"/>
</dbReference>
<sequence length="220" mass="24187">MFEYDLHTHTIFSDGGLVPAEAARRAEAFGYKGIALTDHADLTNFRFILENQLRLKTKINSSNPNFNILVGVEFTHVQPDEIYELKNMAKKNGADIIIVHGETIVEPVKTGTNRAAIEAGVDILAHPGLISEEDASMAAKNNVYLEITTRKGHSLTNGHVAKTALKTGANLVINNDFHEPGDAVTSDMAVNILRGCGLRDEEIRKTFANNKFIFNSKLEV</sequence>
<evidence type="ECO:0000259" key="1">
    <source>
        <dbReference type="SMART" id="SM00481"/>
    </source>
</evidence>
<protein>
    <submittedName>
        <fullName evidence="2">PHP domain-containing protein</fullName>
    </submittedName>
</protein>
<gene>
    <name evidence="2" type="ORF">DHM44_07145</name>
</gene>
<accession>A0A3D5QC79</accession>
<dbReference type="Pfam" id="PF02811">
    <property type="entry name" value="PHP"/>
    <property type="match status" value="1"/>
</dbReference>
<proteinExistence type="predicted"/>
<dbReference type="Proteomes" id="UP000262325">
    <property type="component" value="Unassembled WGS sequence"/>
</dbReference>
<dbReference type="AlphaFoldDB" id="A0A3D5QC79"/>
<dbReference type="InterPro" id="IPR004013">
    <property type="entry name" value="PHP_dom"/>
</dbReference>
<dbReference type="GO" id="GO:0005829">
    <property type="term" value="C:cytosol"/>
    <property type="evidence" value="ECO:0007669"/>
    <property type="project" value="TreeGrafter"/>
</dbReference>
<dbReference type="SMART" id="SM00481">
    <property type="entry name" value="POLIIIAc"/>
    <property type="match status" value="1"/>
</dbReference>
<organism evidence="2 3">
    <name type="scientific">Flexistipes sinusarabici</name>
    <dbReference type="NCBI Taxonomy" id="2352"/>
    <lineage>
        <taxon>Bacteria</taxon>
        <taxon>Pseudomonadati</taxon>
        <taxon>Deferribacterota</taxon>
        <taxon>Deferribacteres</taxon>
        <taxon>Deferribacterales</taxon>
        <taxon>Flexistipitaceae</taxon>
        <taxon>Flexistipes</taxon>
    </lineage>
</organism>
<dbReference type="InterPro" id="IPR016195">
    <property type="entry name" value="Pol/histidinol_Pase-like"/>
</dbReference>
<dbReference type="NCBIfam" id="NF004981">
    <property type="entry name" value="PRK06361.1"/>
    <property type="match status" value="1"/>
</dbReference>
<dbReference type="CDD" id="cd07432">
    <property type="entry name" value="PHP_HisPPase"/>
    <property type="match status" value="1"/>
</dbReference>
<evidence type="ECO:0000313" key="2">
    <source>
        <dbReference type="EMBL" id="HCW93441.1"/>
    </source>
</evidence>
<dbReference type="GO" id="GO:0042578">
    <property type="term" value="F:phosphoric ester hydrolase activity"/>
    <property type="evidence" value="ECO:0007669"/>
    <property type="project" value="TreeGrafter"/>
</dbReference>
<dbReference type="InterPro" id="IPR050243">
    <property type="entry name" value="PHP_phosphatase"/>
</dbReference>
<dbReference type="EMBL" id="DPPF01000146">
    <property type="protein sequence ID" value="HCW93441.1"/>
    <property type="molecule type" value="Genomic_DNA"/>
</dbReference>
<dbReference type="InterPro" id="IPR003141">
    <property type="entry name" value="Pol/His_phosphatase_N"/>
</dbReference>
<evidence type="ECO:0000313" key="3">
    <source>
        <dbReference type="Proteomes" id="UP000262325"/>
    </source>
</evidence>